<dbReference type="SUPFAM" id="SSF53850">
    <property type="entry name" value="Periplasmic binding protein-like II"/>
    <property type="match status" value="1"/>
</dbReference>
<organism evidence="12 13">
    <name type="scientific">Formimonas warabiya</name>
    <dbReference type="NCBI Taxonomy" id="1761012"/>
    <lineage>
        <taxon>Bacteria</taxon>
        <taxon>Bacillati</taxon>
        <taxon>Bacillota</taxon>
        <taxon>Clostridia</taxon>
        <taxon>Eubacteriales</taxon>
        <taxon>Peptococcaceae</taxon>
        <taxon>Candidatus Formimonas</taxon>
    </lineage>
</organism>
<evidence type="ECO:0000256" key="2">
    <source>
        <dbReference type="ARBA" id="ARBA00013147"/>
    </source>
</evidence>
<dbReference type="NCBIfam" id="NF008865">
    <property type="entry name" value="PRK11898.1"/>
    <property type="match status" value="1"/>
</dbReference>
<evidence type="ECO:0000256" key="6">
    <source>
        <dbReference type="ARBA" id="ARBA00023222"/>
    </source>
</evidence>
<dbReference type="PANTHER" id="PTHR21022:SF19">
    <property type="entry name" value="PREPHENATE DEHYDRATASE-RELATED"/>
    <property type="match status" value="1"/>
</dbReference>
<dbReference type="GO" id="GO:0005737">
    <property type="term" value="C:cytoplasm"/>
    <property type="evidence" value="ECO:0007669"/>
    <property type="project" value="TreeGrafter"/>
</dbReference>
<dbReference type="EC" id="4.2.1.51" evidence="2 9"/>
<dbReference type="PROSITE" id="PS00857">
    <property type="entry name" value="PREPHENATE_DEHYDR_1"/>
    <property type="match status" value="1"/>
</dbReference>
<comment type="pathway">
    <text evidence="1 9">Amino-acid biosynthesis; L-phenylalanine biosynthesis; phenylpyruvate from prephenate: step 1/1.</text>
</comment>
<keyword evidence="4 9" id="KW-0028">Amino-acid biosynthesis</keyword>
<sequence length="274" mass="29757">MPNQTIGFLGPSGTFCEMAAETLFPAGHLTACVNLISVIEGVASGNLTTGVLPMENLLEGTVTPVLDGLTSYQDVKISGELVLPVQHHLLVNQGVKKDEITAVFSHSHALAQCQDYLRKRLPAIPCHAVSSTAEAARRVALELHSCAAIGNKRAAKIYGLHILEESISDGAENFTRFVILKKEITGPTGHDKTSIAFSLEHQPGTLASMLVLFAQAGINLTKIESRPSRKVLGEYIFYVDFEGHQEDEEVQRVLHQAKQHTTFLSVMGSYPRNS</sequence>
<dbReference type="CDD" id="cd04905">
    <property type="entry name" value="ACT_CM-PDT"/>
    <property type="match status" value="1"/>
</dbReference>
<dbReference type="RefSeq" id="WP_214659263.1">
    <property type="nucleotide sequence ID" value="NZ_CP017634.1"/>
</dbReference>
<keyword evidence="5 9" id="KW-0057">Aromatic amino acid biosynthesis</keyword>
<evidence type="ECO:0000259" key="10">
    <source>
        <dbReference type="PROSITE" id="PS51171"/>
    </source>
</evidence>
<dbReference type="CDD" id="cd13633">
    <property type="entry name" value="PBP2_Sa-PDT_like"/>
    <property type="match status" value="1"/>
</dbReference>
<evidence type="ECO:0000256" key="4">
    <source>
        <dbReference type="ARBA" id="ARBA00022605"/>
    </source>
</evidence>
<comment type="catalytic activity">
    <reaction evidence="8 9">
        <text>prephenate + H(+) = 3-phenylpyruvate + CO2 + H2O</text>
        <dbReference type="Rhea" id="RHEA:21648"/>
        <dbReference type="ChEBI" id="CHEBI:15377"/>
        <dbReference type="ChEBI" id="CHEBI:15378"/>
        <dbReference type="ChEBI" id="CHEBI:16526"/>
        <dbReference type="ChEBI" id="CHEBI:18005"/>
        <dbReference type="ChEBI" id="CHEBI:29934"/>
        <dbReference type="EC" id="4.2.1.51"/>
    </reaction>
</comment>
<dbReference type="Pfam" id="PF01842">
    <property type="entry name" value="ACT"/>
    <property type="match status" value="1"/>
</dbReference>
<dbReference type="GO" id="GO:0004664">
    <property type="term" value="F:prephenate dehydratase activity"/>
    <property type="evidence" value="ECO:0007669"/>
    <property type="project" value="UniProtKB-UniRule"/>
</dbReference>
<evidence type="ECO:0000256" key="5">
    <source>
        <dbReference type="ARBA" id="ARBA00023141"/>
    </source>
</evidence>
<name>A0A3G1KRS0_FORW1</name>
<dbReference type="SUPFAM" id="SSF55021">
    <property type="entry name" value="ACT-like"/>
    <property type="match status" value="1"/>
</dbReference>
<reference evidence="12 13" key="1">
    <citation type="submission" date="2016-10" db="EMBL/GenBank/DDBJ databases">
        <title>Complete Genome Sequence of Peptococcaceae strain DCMF.</title>
        <authorList>
            <person name="Edwards R.J."/>
            <person name="Holland S.I."/>
            <person name="Deshpande N.P."/>
            <person name="Wong Y.K."/>
            <person name="Ertan H."/>
            <person name="Manefield M."/>
            <person name="Russell T.L."/>
            <person name="Lee M.J."/>
        </authorList>
    </citation>
    <scope>NUCLEOTIDE SEQUENCE [LARGE SCALE GENOMIC DNA]</scope>
    <source>
        <strain evidence="12 13">DCMF</strain>
    </source>
</reference>
<evidence type="ECO:0000313" key="13">
    <source>
        <dbReference type="Proteomes" id="UP000323521"/>
    </source>
</evidence>
<protein>
    <recommendedName>
        <fullName evidence="3 9">Prephenate dehydratase</fullName>
        <shortName evidence="9">PDT</shortName>
        <ecNumber evidence="2 9">4.2.1.51</ecNumber>
    </recommendedName>
</protein>
<dbReference type="UniPathway" id="UPA00121">
    <property type="reaction ID" value="UER00345"/>
</dbReference>
<feature type="domain" description="Prephenate dehydratase" evidence="10">
    <location>
        <begin position="5"/>
        <end position="182"/>
    </location>
</feature>
<evidence type="ECO:0000256" key="9">
    <source>
        <dbReference type="RuleBase" id="RU361254"/>
    </source>
</evidence>
<dbReference type="KEGG" id="fwa:DCMF_10740"/>
<dbReference type="Gene3D" id="3.30.70.260">
    <property type="match status" value="1"/>
</dbReference>
<dbReference type="PANTHER" id="PTHR21022">
    <property type="entry name" value="PREPHENATE DEHYDRATASE P PROTEIN"/>
    <property type="match status" value="1"/>
</dbReference>
<gene>
    <name evidence="9" type="primary">pheA</name>
    <name evidence="12" type="ORF">DCMF_10740</name>
</gene>
<keyword evidence="13" id="KW-1185">Reference proteome</keyword>
<keyword evidence="7 9" id="KW-0456">Lyase</keyword>
<dbReference type="InterPro" id="IPR045865">
    <property type="entry name" value="ACT-like_dom_sf"/>
</dbReference>
<dbReference type="FunFam" id="3.30.70.260:FF:000012">
    <property type="entry name" value="Prephenate dehydratase"/>
    <property type="match status" value="1"/>
</dbReference>
<dbReference type="PROSITE" id="PS00858">
    <property type="entry name" value="PREPHENATE_DEHYDR_2"/>
    <property type="match status" value="1"/>
</dbReference>
<dbReference type="InterPro" id="IPR002912">
    <property type="entry name" value="ACT_dom"/>
</dbReference>
<dbReference type="FunFam" id="3.40.190.10:FF:000034">
    <property type="entry name" value="Chorismate mutase/prephenate dehydratase"/>
    <property type="match status" value="1"/>
</dbReference>
<dbReference type="InterPro" id="IPR018528">
    <property type="entry name" value="Preph_deHydtase_CS"/>
</dbReference>
<dbReference type="Pfam" id="PF00800">
    <property type="entry name" value="PDT"/>
    <property type="match status" value="1"/>
</dbReference>
<accession>A0A3G1KRS0</accession>
<dbReference type="PROSITE" id="PS51171">
    <property type="entry name" value="PREPHENATE_DEHYDR_3"/>
    <property type="match status" value="1"/>
</dbReference>
<evidence type="ECO:0000256" key="3">
    <source>
        <dbReference type="ARBA" id="ARBA00021872"/>
    </source>
</evidence>
<dbReference type="PROSITE" id="PS51671">
    <property type="entry name" value="ACT"/>
    <property type="match status" value="1"/>
</dbReference>
<evidence type="ECO:0000256" key="1">
    <source>
        <dbReference type="ARBA" id="ARBA00004741"/>
    </source>
</evidence>
<feature type="domain" description="ACT" evidence="11">
    <location>
        <begin position="194"/>
        <end position="271"/>
    </location>
</feature>
<keyword evidence="6 9" id="KW-0584">Phenylalanine biosynthesis</keyword>
<dbReference type="EMBL" id="CP017634">
    <property type="protein sequence ID" value="ATW25183.1"/>
    <property type="molecule type" value="Genomic_DNA"/>
</dbReference>
<dbReference type="Proteomes" id="UP000323521">
    <property type="component" value="Chromosome"/>
</dbReference>
<dbReference type="AlphaFoldDB" id="A0A3G1KRS0"/>
<evidence type="ECO:0000259" key="11">
    <source>
        <dbReference type="PROSITE" id="PS51671"/>
    </source>
</evidence>
<evidence type="ECO:0000313" key="12">
    <source>
        <dbReference type="EMBL" id="ATW25183.1"/>
    </source>
</evidence>
<dbReference type="GO" id="GO:0009094">
    <property type="term" value="P:L-phenylalanine biosynthetic process"/>
    <property type="evidence" value="ECO:0007669"/>
    <property type="project" value="UniProtKB-UniPathway"/>
</dbReference>
<dbReference type="InterPro" id="IPR001086">
    <property type="entry name" value="Preph_deHydtase"/>
</dbReference>
<dbReference type="Gene3D" id="3.40.190.10">
    <property type="entry name" value="Periplasmic binding protein-like II"/>
    <property type="match status" value="2"/>
</dbReference>
<evidence type="ECO:0000256" key="7">
    <source>
        <dbReference type="ARBA" id="ARBA00023239"/>
    </source>
</evidence>
<evidence type="ECO:0000256" key="8">
    <source>
        <dbReference type="ARBA" id="ARBA00047848"/>
    </source>
</evidence>
<proteinExistence type="predicted"/>